<comment type="caution">
    <text evidence="5">The sequence shown here is derived from an EMBL/GenBank/DDBJ whole genome shotgun (WGS) entry which is preliminary data.</text>
</comment>
<dbReference type="Pfam" id="PF02311">
    <property type="entry name" value="AraC_binding"/>
    <property type="match status" value="1"/>
</dbReference>
<organism evidence="5 7">
    <name type="scientific">Rufibacter glacialis</name>
    <dbReference type="NCBI Taxonomy" id="1259555"/>
    <lineage>
        <taxon>Bacteria</taxon>
        <taxon>Pseudomonadati</taxon>
        <taxon>Bacteroidota</taxon>
        <taxon>Cytophagia</taxon>
        <taxon>Cytophagales</taxon>
        <taxon>Hymenobacteraceae</taxon>
        <taxon>Rufibacter</taxon>
    </lineage>
</organism>
<keyword evidence="1" id="KW-0805">Transcription regulation</keyword>
<dbReference type="GO" id="GO:0003700">
    <property type="term" value="F:DNA-binding transcription factor activity"/>
    <property type="evidence" value="ECO:0007669"/>
    <property type="project" value="InterPro"/>
</dbReference>
<dbReference type="SMART" id="SM00342">
    <property type="entry name" value="HTH_ARAC"/>
    <property type="match status" value="1"/>
</dbReference>
<dbReference type="InterPro" id="IPR003313">
    <property type="entry name" value="AraC-bd"/>
</dbReference>
<keyword evidence="8" id="KW-1185">Reference proteome</keyword>
<dbReference type="Proteomes" id="UP000323866">
    <property type="component" value="Unassembled WGS sequence"/>
</dbReference>
<accession>A0A5M8QT49</accession>
<dbReference type="Proteomes" id="UP001570846">
    <property type="component" value="Unassembled WGS sequence"/>
</dbReference>
<evidence type="ECO:0000313" key="5">
    <source>
        <dbReference type="EMBL" id="KAA6437806.1"/>
    </source>
</evidence>
<dbReference type="RefSeq" id="WP_149097426.1">
    <property type="nucleotide sequence ID" value="NZ_BMMG01000001.1"/>
</dbReference>
<dbReference type="AlphaFoldDB" id="A0A5M8QT49"/>
<dbReference type="PANTHER" id="PTHR43280:SF32">
    <property type="entry name" value="TRANSCRIPTIONAL REGULATORY PROTEIN"/>
    <property type="match status" value="1"/>
</dbReference>
<dbReference type="InterPro" id="IPR020449">
    <property type="entry name" value="Tscrpt_reg_AraC-type_HTH"/>
</dbReference>
<reference evidence="5 7" key="2">
    <citation type="submission" date="2019-09" db="EMBL/GenBank/DDBJ databases">
        <title>A bacterium isolated from glacier soil.</title>
        <authorList>
            <person name="Liu Q."/>
        </authorList>
    </citation>
    <scope>NUCLEOTIDE SEQUENCE [LARGE SCALE GENOMIC DNA]</scope>
    <source>
        <strain evidence="5 7">MDT1-10-3</strain>
    </source>
</reference>
<dbReference type="Pfam" id="PF12833">
    <property type="entry name" value="HTH_18"/>
    <property type="match status" value="1"/>
</dbReference>
<dbReference type="InterPro" id="IPR037923">
    <property type="entry name" value="HTH-like"/>
</dbReference>
<evidence type="ECO:0000259" key="4">
    <source>
        <dbReference type="PROSITE" id="PS01124"/>
    </source>
</evidence>
<protein>
    <submittedName>
        <fullName evidence="5">Helix-turn-helix domain-containing protein</fullName>
    </submittedName>
    <submittedName>
        <fullName evidence="6">Helix-turn-helix transcriptional regulator</fullName>
    </submittedName>
</protein>
<evidence type="ECO:0000256" key="1">
    <source>
        <dbReference type="ARBA" id="ARBA00023015"/>
    </source>
</evidence>
<dbReference type="OrthoDB" id="9793451at2"/>
<evidence type="ECO:0000256" key="3">
    <source>
        <dbReference type="ARBA" id="ARBA00023163"/>
    </source>
</evidence>
<dbReference type="EMBL" id="JBGOGF010000008">
    <property type="protein sequence ID" value="MFA1772529.1"/>
    <property type="molecule type" value="Genomic_DNA"/>
</dbReference>
<dbReference type="PRINTS" id="PR00032">
    <property type="entry name" value="HTHARAC"/>
</dbReference>
<dbReference type="PROSITE" id="PS01124">
    <property type="entry name" value="HTH_ARAC_FAMILY_2"/>
    <property type="match status" value="1"/>
</dbReference>
<feature type="domain" description="HTH araC/xylS-type" evidence="4">
    <location>
        <begin position="187"/>
        <end position="285"/>
    </location>
</feature>
<dbReference type="SUPFAM" id="SSF46689">
    <property type="entry name" value="Homeodomain-like"/>
    <property type="match status" value="1"/>
</dbReference>
<dbReference type="InterPro" id="IPR018060">
    <property type="entry name" value="HTH_AraC"/>
</dbReference>
<evidence type="ECO:0000313" key="8">
    <source>
        <dbReference type="Proteomes" id="UP001570846"/>
    </source>
</evidence>
<reference evidence="5 7" key="1">
    <citation type="submission" date="2019-07" db="EMBL/GenBank/DDBJ databases">
        <authorList>
            <person name="Qu J.-H."/>
        </authorList>
    </citation>
    <scope>NUCLEOTIDE SEQUENCE [LARGE SCALE GENOMIC DNA]</scope>
    <source>
        <strain evidence="5 7">MDT1-10-3</strain>
    </source>
</reference>
<evidence type="ECO:0000256" key="2">
    <source>
        <dbReference type="ARBA" id="ARBA00023125"/>
    </source>
</evidence>
<proteinExistence type="predicted"/>
<dbReference type="Gene3D" id="1.10.10.60">
    <property type="entry name" value="Homeodomain-like"/>
    <property type="match status" value="1"/>
</dbReference>
<evidence type="ECO:0000313" key="7">
    <source>
        <dbReference type="Proteomes" id="UP000323866"/>
    </source>
</evidence>
<sequence length="289" mass="33101">MAEIKRYAFKAGLPVEFEIMGMRDLFEGNKSILANIHRTGFYHILWFQQGAPTHLVDFKPVPITPETILFLNKDLVQRFDGRGGFDGKIMVFTDSFFIRTEADATYLRSSPLFHDLFSPSLLRLPQGSPLLREYLALMEAELTHPQDSVQPLVLKNLLHTFLLLAERERESQAMTQVRPSVELDSLLLFRDLLEQKFRRQKQVGLYAEQLGMTEKKLNQATSKVLGKSAKQMIDDRVMLEAKRLLAHTPESIKEIGFALGFEEPTNFIKYFRRHQGSTPAEFRGQAGLA</sequence>
<keyword evidence="3" id="KW-0804">Transcription</keyword>
<gene>
    <name evidence="6" type="ORF">ACD591_14605</name>
    <name evidence="5" type="ORF">FOE74_04720</name>
</gene>
<keyword evidence="2" id="KW-0238">DNA-binding</keyword>
<dbReference type="GO" id="GO:0043565">
    <property type="term" value="F:sequence-specific DNA binding"/>
    <property type="evidence" value="ECO:0007669"/>
    <property type="project" value="InterPro"/>
</dbReference>
<evidence type="ECO:0000313" key="6">
    <source>
        <dbReference type="EMBL" id="MFA1772529.1"/>
    </source>
</evidence>
<dbReference type="SUPFAM" id="SSF51215">
    <property type="entry name" value="Regulatory protein AraC"/>
    <property type="match status" value="1"/>
</dbReference>
<dbReference type="PANTHER" id="PTHR43280">
    <property type="entry name" value="ARAC-FAMILY TRANSCRIPTIONAL REGULATOR"/>
    <property type="match status" value="1"/>
</dbReference>
<name>A0A5M8QT49_9BACT</name>
<reference evidence="6 8" key="3">
    <citation type="submission" date="2024-08" db="EMBL/GenBank/DDBJ databases">
        <authorList>
            <person name="Wei W."/>
        </authorList>
    </citation>
    <scope>NUCLEOTIDE SEQUENCE [LARGE SCALE GENOMIC DNA]</scope>
    <source>
        <strain evidence="6 8">XU2</strain>
    </source>
</reference>
<dbReference type="InterPro" id="IPR009057">
    <property type="entry name" value="Homeodomain-like_sf"/>
</dbReference>
<dbReference type="EMBL" id="VKKZ01000010">
    <property type="protein sequence ID" value="KAA6437806.1"/>
    <property type="molecule type" value="Genomic_DNA"/>
</dbReference>